<comment type="caution">
    <text evidence="1">The sequence shown here is derived from an EMBL/GenBank/DDBJ whole genome shotgun (WGS) entry which is preliminary data.</text>
</comment>
<dbReference type="AlphaFoldDB" id="E8KHG1"/>
<keyword evidence="2" id="KW-1185">Reference proteome</keyword>
<sequence length="58" mass="6592">MAGERNEVDLEPIARFIAGYDVHIAIEEPLFELGRSHLAQLELEKMGKVMADRRKISP</sequence>
<dbReference type="Proteomes" id="UP000005467">
    <property type="component" value="Unassembled WGS sequence"/>
</dbReference>
<accession>E8KHG1</accession>
<evidence type="ECO:0000313" key="1">
    <source>
        <dbReference type="EMBL" id="EFX91675.1"/>
    </source>
</evidence>
<evidence type="ECO:0000313" key="2">
    <source>
        <dbReference type="Proteomes" id="UP000005467"/>
    </source>
</evidence>
<dbReference type="EMBL" id="AEVG01000092">
    <property type="protein sequence ID" value="EFX91675.1"/>
    <property type="molecule type" value="Genomic_DNA"/>
</dbReference>
<gene>
    <name evidence="1" type="ORF">HMPREF0027_1278</name>
</gene>
<dbReference type="HOGENOM" id="CLU_2991374_0_0_6"/>
<dbReference type="Gene3D" id="1.20.120.520">
    <property type="entry name" value="nmb1532 protein domain like"/>
    <property type="match status" value="1"/>
</dbReference>
<proteinExistence type="predicted"/>
<name>E8KHG1_9PAST</name>
<organism evidence="1 2">
    <name type="scientific">Actinobacillus ureae ATCC 25976</name>
    <dbReference type="NCBI Taxonomy" id="887324"/>
    <lineage>
        <taxon>Bacteria</taxon>
        <taxon>Pseudomonadati</taxon>
        <taxon>Pseudomonadota</taxon>
        <taxon>Gammaproteobacteria</taxon>
        <taxon>Pasteurellales</taxon>
        <taxon>Pasteurellaceae</taxon>
        <taxon>Actinobacillus</taxon>
    </lineage>
</organism>
<protein>
    <submittedName>
        <fullName evidence="1">Uncharacterized protein</fullName>
    </submittedName>
</protein>
<reference evidence="1 2" key="1">
    <citation type="submission" date="2011-01" db="EMBL/GenBank/DDBJ databases">
        <authorList>
            <person name="Muzny D."/>
            <person name="Qin X."/>
            <person name="Deng J."/>
            <person name="Jiang H."/>
            <person name="Liu Y."/>
            <person name="Qu J."/>
            <person name="Song X.-Z."/>
            <person name="Zhang L."/>
            <person name="Thornton R."/>
            <person name="Coyle M."/>
            <person name="Francisco L."/>
            <person name="Jackson L."/>
            <person name="Javaid M."/>
            <person name="Korchina V."/>
            <person name="Kovar C."/>
            <person name="Mata R."/>
            <person name="Mathew T."/>
            <person name="Ngo R."/>
            <person name="Nguyen L."/>
            <person name="Nguyen N."/>
            <person name="Okwuonu G."/>
            <person name="Ongeri F."/>
            <person name="Pham C."/>
            <person name="Simmons D."/>
            <person name="Wilczek-Boney K."/>
            <person name="Hale W."/>
            <person name="Jakkamsetti A."/>
            <person name="Pham P."/>
            <person name="Ruth R."/>
            <person name="San Lucas F."/>
            <person name="Warren J."/>
            <person name="Zhang J."/>
            <person name="Zhao Z."/>
            <person name="Zhou C."/>
            <person name="Zhu D."/>
            <person name="Lee S."/>
            <person name="Bess C."/>
            <person name="Blankenburg K."/>
            <person name="Forbes L."/>
            <person name="Fu Q."/>
            <person name="Gubbala S."/>
            <person name="Hirani K."/>
            <person name="Jayaseelan J.C."/>
            <person name="Lara F."/>
            <person name="Munidasa M."/>
            <person name="Palculict T."/>
            <person name="Patil S."/>
            <person name="Pu L.-L."/>
            <person name="Saada N."/>
            <person name="Tang L."/>
            <person name="Weissenberger G."/>
            <person name="Zhu Y."/>
            <person name="Hemphill L."/>
            <person name="Shang Y."/>
            <person name="Youmans B."/>
            <person name="Ayvaz T."/>
            <person name="Ross M."/>
            <person name="Santibanez J."/>
            <person name="Aqrawi P."/>
            <person name="Gross S."/>
            <person name="Joshi V."/>
            <person name="Fowler G."/>
            <person name="Nazareth L."/>
            <person name="Reid J."/>
            <person name="Worley K."/>
            <person name="Petrosino J."/>
            <person name="Highlander S."/>
            <person name="Gibbs R."/>
        </authorList>
    </citation>
    <scope>NUCLEOTIDE SEQUENCE [LARGE SCALE GENOMIC DNA]</scope>
    <source>
        <strain evidence="1 2">ATCC 25976</strain>
    </source>
</reference>